<dbReference type="InterPro" id="IPR058136">
    <property type="entry name" value="AmpC"/>
</dbReference>
<dbReference type="OrthoDB" id="5377431at2"/>
<proteinExistence type="inferred from homology"/>
<accession>A0A135HQZ9</accession>
<gene>
    <name evidence="9" type="primary">ampC</name>
    <name evidence="9" type="ORF">ATN84_16630</name>
</gene>
<dbReference type="AlphaFoldDB" id="A0A135HQZ9"/>
<feature type="domain" description="Beta-lactamase-related" evidence="8">
    <location>
        <begin position="42"/>
        <end position="386"/>
    </location>
</feature>
<keyword evidence="7" id="KW-0732">Signal</keyword>
<dbReference type="InterPro" id="IPR050491">
    <property type="entry name" value="AmpC-like"/>
</dbReference>
<evidence type="ECO:0000259" key="8">
    <source>
        <dbReference type="Pfam" id="PF00144"/>
    </source>
</evidence>
<reference evidence="9 10" key="1">
    <citation type="submission" date="2015-11" db="EMBL/GenBank/DDBJ databases">
        <title>Draft genome sequence of Paramesorhizobium deserti A-3-E, a strain highly resistant to diverse beta-lactam antibiotics.</title>
        <authorList>
            <person name="Lv R."/>
            <person name="Yang X."/>
            <person name="Fang N."/>
            <person name="Guo J."/>
            <person name="Luo X."/>
            <person name="Peng F."/>
            <person name="Yang R."/>
            <person name="Cui Y."/>
            <person name="Fang C."/>
            <person name="Song Y."/>
        </authorList>
    </citation>
    <scope>NUCLEOTIDE SEQUENCE [LARGE SCALE GENOMIC DNA]</scope>
    <source>
        <strain evidence="9 10">A-3-E</strain>
    </source>
</reference>
<keyword evidence="5 6" id="KW-0046">Antibiotic resistance</keyword>
<dbReference type="InterPro" id="IPR012338">
    <property type="entry name" value="Beta-lactam/transpept-like"/>
</dbReference>
<dbReference type="GO" id="GO:0017001">
    <property type="term" value="P:antibiotic catabolic process"/>
    <property type="evidence" value="ECO:0007669"/>
    <property type="project" value="InterPro"/>
</dbReference>
<dbReference type="PANTHER" id="PTHR46825">
    <property type="entry name" value="D-ALANYL-D-ALANINE-CARBOXYPEPTIDASE/ENDOPEPTIDASE AMPH"/>
    <property type="match status" value="1"/>
</dbReference>
<evidence type="ECO:0000313" key="10">
    <source>
        <dbReference type="Proteomes" id="UP000070107"/>
    </source>
</evidence>
<sequence length="396" mass="43422">MTKSFLLKSGVLAAATLFIGADVNAAGSDVRDRLQQVVSEAVLPVMKEYAVPGLAVAVTAGGRQYFFNYGVASKENDREVTENTLFEIGSISKTFNATLAGYAEAVGKLSFTDKASKYWPALNGSSFDRISLLELGAYTAGGLPLQFPKDVTTDEKMLAYYRNWRPDYAPGTHRQYSNPSIGLFGYLTARSMNAPYDELMSKKLLAMLDLRNTYVKVPENRMGDYAYGYLKDGKPVRVSPGVLDSEAYGVRTTSADLIKFVEKNIDPSKLNPALRKAIAATHTGYYWIRPMTQSLGWELYPYPVALDRLLEGNSAGMARKANKAEKLDPPLPPQEDILLNKTGSTRGFGAYAAFVPTKRIGVVILANKAYPIPERVKAGYRILQALDRETGSASAR</sequence>
<evidence type="ECO:0000313" key="9">
    <source>
        <dbReference type="EMBL" id="KXF75616.1"/>
    </source>
</evidence>
<feature type="chain" id="PRO_5007465214" description="Beta-lactamase" evidence="7">
    <location>
        <begin position="26"/>
        <end position="396"/>
    </location>
</feature>
<evidence type="ECO:0000256" key="3">
    <source>
        <dbReference type="ARBA" id="ARBA00012865"/>
    </source>
</evidence>
<keyword evidence="4 6" id="KW-0378">Hydrolase</keyword>
<dbReference type="InterPro" id="IPR001466">
    <property type="entry name" value="Beta-lactam-related"/>
</dbReference>
<dbReference type="GO" id="GO:0008800">
    <property type="term" value="F:beta-lactamase activity"/>
    <property type="evidence" value="ECO:0007669"/>
    <property type="project" value="UniProtKB-UniRule"/>
</dbReference>
<dbReference type="PANTHER" id="PTHR46825:SF8">
    <property type="entry name" value="BETA-LACTAMASE-RELATED"/>
    <property type="match status" value="1"/>
</dbReference>
<evidence type="ECO:0000256" key="2">
    <source>
        <dbReference type="ARBA" id="ARBA00007840"/>
    </source>
</evidence>
<protein>
    <recommendedName>
        <fullName evidence="3 6">Beta-lactamase</fullName>
        <ecNumber evidence="3 6">3.5.2.6</ecNumber>
    </recommendedName>
</protein>
<dbReference type="InterPro" id="IPR001586">
    <property type="entry name" value="Beta-lactam_class-C_AS"/>
</dbReference>
<comment type="catalytic activity">
    <reaction evidence="1 6">
        <text>a beta-lactam + H2O = a substituted beta-amino acid</text>
        <dbReference type="Rhea" id="RHEA:20401"/>
        <dbReference type="ChEBI" id="CHEBI:15377"/>
        <dbReference type="ChEBI" id="CHEBI:35627"/>
        <dbReference type="ChEBI" id="CHEBI:140347"/>
        <dbReference type="EC" id="3.5.2.6"/>
    </reaction>
</comment>
<dbReference type="EMBL" id="LNTU01000037">
    <property type="protein sequence ID" value="KXF75616.1"/>
    <property type="molecule type" value="Genomic_DNA"/>
</dbReference>
<keyword evidence="10" id="KW-1185">Reference proteome</keyword>
<dbReference type="SUPFAM" id="SSF56601">
    <property type="entry name" value="beta-lactamase/transpeptidase-like"/>
    <property type="match status" value="1"/>
</dbReference>
<evidence type="ECO:0000256" key="6">
    <source>
        <dbReference type="RuleBase" id="RU361140"/>
    </source>
</evidence>
<organism evidence="9 10">
    <name type="scientific">Paramesorhizobium deserti</name>
    <dbReference type="NCBI Taxonomy" id="1494590"/>
    <lineage>
        <taxon>Bacteria</taxon>
        <taxon>Pseudomonadati</taxon>
        <taxon>Pseudomonadota</taxon>
        <taxon>Alphaproteobacteria</taxon>
        <taxon>Hyphomicrobiales</taxon>
        <taxon>Phyllobacteriaceae</taxon>
        <taxon>Paramesorhizobium</taxon>
    </lineage>
</organism>
<evidence type="ECO:0000256" key="4">
    <source>
        <dbReference type="ARBA" id="ARBA00022801"/>
    </source>
</evidence>
<dbReference type="EC" id="3.5.2.6" evidence="3 6"/>
<evidence type="ECO:0000256" key="1">
    <source>
        <dbReference type="ARBA" id="ARBA00001526"/>
    </source>
</evidence>
<dbReference type="Gene3D" id="3.40.710.10">
    <property type="entry name" value="DD-peptidase/beta-lactamase superfamily"/>
    <property type="match status" value="1"/>
</dbReference>
<dbReference type="STRING" id="1494590.ATN84_16630"/>
<feature type="signal peptide" evidence="7">
    <location>
        <begin position="1"/>
        <end position="25"/>
    </location>
</feature>
<dbReference type="Pfam" id="PF00144">
    <property type="entry name" value="Beta-lactamase"/>
    <property type="match status" value="1"/>
</dbReference>
<evidence type="ECO:0000256" key="7">
    <source>
        <dbReference type="SAM" id="SignalP"/>
    </source>
</evidence>
<dbReference type="NCBIfam" id="NF033085">
    <property type="entry name" value="bla_class_C"/>
    <property type="match status" value="1"/>
</dbReference>
<dbReference type="GO" id="GO:0046677">
    <property type="term" value="P:response to antibiotic"/>
    <property type="evidence" value="ECO:0007669"/>
    <property type="project" value="UniProtKB-UniRule"/>
</dbReference>
<dbReference type="GO" id="GO:0030288">
    <property type="term" value="C:outer membrane-bounded periplasmic space"/>
    <property type="evidence" value="ECO:0007669"/>
    <property type="project" value="InterPro"/>
</dbReference>
<comment type="caution">
    <text evidence="9">The sequence shown here is derived from an EMBL/GenBank/DDBJ whole genome shotgun (WGS) entry which is preliminary data.</text>
</comment>
<name>A0A135HQZ9_9HYPH</name>
<dbReference type="PROSITE" id="PS00336">
    <property type="entry name" value="BETA_LACTAMASE_C"/>
    <property type="match status" value="1"/>
</dbReference>
<comment type="similarity">
    <text evidence="2 6">Belongs to the class-C beta-lactamase family.</text>
</comment>
<dbReference type="Proteomes" id="UP000070107">
    <property type="component" value="Unassembled WGS sequence"/>
</dbReference>
<evidence type="ECO:0000256" key="5">
    <source>
        <dbReference type="ARBA" id="ARBA00023251"/>
    </source>
</evidence>
<dbReference type="RefSeq" id="WP_068883693.1">
    <property type="nucleotide sequence ID" value="NZ_LNTU01000037.1"/>
</dbReference>